<dbReference type="CDD" id="cd00093">
    <property type="entry name" value="HTH_XRE"/>
    <property type="match status" value="1"/>
</dbReference>
<dbReference type="InterPro" id="IPR010982">
    <property type="entry name" value="Lambda_DNA-bd_dom_sf"/>
</dbReference>
<dbReference type="KEGG" id="amah:DLM_0893"/>
<dbReference type="Proteomes" id="UP000198290">
    <property type="component" value="Chromosome"/>
</dbReference>
<dbReference type="Gene3D" id="1.10.260.40">
    <property type="entry name" value="lambda repressor-like DNA-binding domains"/>
    <property type="match status" value="1"/>
</dbReference>
<keyword evidence="3" id="KW-1185">Reference proteome</keyword>
<protein>
    <recommendedName>
        <fullName evidence="1">RsaL-like HTH domain-containing protein</fullName>
    </recommendedName>
</protein>
<organism evidence="2 3">
    <name type="scientific">Aquitalea magnusonii</name>
    <dbReference type="NCBI Taxonomy" id="332411"/>
    <lineage>
        <taxon>Bacteria</taxon>
        <taxon>Pseudomonadati</taxon>
        <taxon>Pseudomonadota</taxon>
        <taxon>Betaproteobacteria</taxon>
        <taxon>Neisseriales</taxon>
        <taxon>Chromobacteriaceae</taxon>
        <taxon>Aquitalea</taxon>
    </lineage>
</organism>
<dbReference type="SUPFAM" id="SSF47413">
    <property type="entry name" value="lambda repressor-like DNA-binding domains"/>
    <property type="match status" value="1"/>
</dbReference>
<evidence type="ECO:0000259" key="1">
    <source>
        <dbReference type="Pfam" id="PF22495"/>
    </source>
</evidence>
<proteinExistence type="predicted"/>
<dbReference type="EMBL" id="AP018823">
    <property type="protein sequence ID" value="BBF84533.1"/>
    <property type="molecule type" value="Genomic_DNA"/>
</dbReference>
<dbReference type="GO" id="GO:0003677">
    <property type="term" value="F:DNA binding"/>
    <property type="evidence" value="ECO:0007669"/>
    <property type="project" value="InterPro"/>
</dbReference>
<reference evidence="3" key="1">
    <citation type="journal article" date="2017" name="Biotechnol. Biofuels">
        <title>Evaluation of environmental bacterial communities as a factor affecting the growth of duckweed Lemna minor.</title>
        <authorList>
            <person name="Ishizawa H."/>
            <person name="Kuroda M."/>
            <person name="Morikawa M."/>
            <person name="Ike M."/>
        </authorList>
    </citation>
    <scope>NUCLEOTIDE SEQUENCE [LARGE SCALE GENOMIC DNA]</scope>
    <source>
        <strain evidence="3">H3</strain>
    </source>
</reference>
<name>A0A3G9GCK7_9NEIS</name>
<reference evidence="3" key="3">
    <citation type="journal article" date="2017" name="Plant Physiol. Biochem.">
        <title>Differential oxidative and antioxidative response of duckweed Lemna minor toward plant growth promoting/inhibiting bacteria.</title>
        <authorList>
            <person name="Ishizawa H."/>
            <person name="Kuroda M."/>
            <person name="Morikawa M."/>
            <person name="Ike M."/>
        </authorList>
    </citation>
    <scope>NUCLEOTIDE SEQUENCE [LARGE SCALE GENOMIC DNA]</scope>
    <source>
        <strain evidence="3">H3</strain>
    </source>
</reference>
<reference evidence="2 3" key="2">
    <citation type="journal article" date="2017" name="Genome Announc.">
        <title>Draft genome sequence of Aquitalea magnusonii strain H3, a plant growth-promoting bacterium of duckweed Lemna minor.</title>
        <authorList>
            <person name="Ishizawa H."/>
            <person name="Kuroda M."/>
            <person name="Ike M."/>
        </authorList>
    </citation>
    <scope>NUCLEOTIDE SEQUENCE [LARGE SCALE GENOMIC DNA]</scope>
    <source>
        <strain evidence="2 3">H3</strain>
    </source>
</reference>
<dbReference type="OrthoDB" id="3173404at2"/>
<dbReference type="AlphaFoldDB" id="A0A3G9GCK7"/>
<evidence type="ECO:0000313" key="2">
    <source>
        <dbReference type="EMBL" id="BBF84533.1"/>
    </source>
</evidence>
<accession>A0A3G9GCK7</accession>
<sequence>MSEQTVNRDYRVMRKKMGLNQSQFWGAVKVTQSGGSRYESGRQAPAQVDELVRLRHELDIDTALITTENAALIRAVLETGIKVVGDGHIA</sequence>
<feature type="domain" description="RsaL-like HTH" evidence="1">
    <location>
        <begin position="12"/>
        <end position="54"/>
    </location>
</feature>
<evidence type="ECO:0000313" key="3">
    <source>
        <dbReference type="Proteomes" id="UP000198290"/>
    </source>
</evidence>
<dbReference type="InterPro" id="IPR055172">
    <property type="entry name" value="HTH_RsaL-like"/>
</dbReference>
<dbReference type="InterPro" id="IPR001387">
    <property type="entry name" value="Cro/C1-type_HTH"/>
</dbReference>
<dbReference type="RefSeq" id="WP_089084345.1">
    <property type="nucleotide sequence ID" value="NZ_AP018823.1"/>
</dbReference>
<dbReference type="Pfam" id="PF22495">
    <property type="entry name" value="HTH_92"/>
    <property type="match status" value="1"/>
</dbReference>
<gene>
    <name evidence="2" type="ORF">DLM_0893</name>
</gene>